<dbReference type="EMBL" id="CADCWL010000218">
    <property type="protein sequence ID" value="CAA9580613.1"/>
    <property type="molecule type" value="Genomic_DNA"/>
</dbReference>
<accession>A0A6J4VIS4</accession>
<feature type="non-terminal residue" evidence="2">
    <location>
        <position position="1"/>
    </location>
</feature>
<organism evidence="2">
    <name type="scientific">uncultured Thermomicrobiales bacterium</name>
    <dbReference type="NCBI Taxonomy" id="1645740"/>
    <lineage>
        <taxon>Bacteria</taxon>
        <taxon>Pseudomonadati</taxon>
        <taxon>Thermomicrobiota</taxon>
        <taxon>Thermomicrobia</taxon>
        <taxon>Thermomicrobiales</taxon>
        <taxon>environmental samples</taxon>
    </lineage>
</organism>
<evidence type="ECO:0000313" key="2">
    <source>
        <dbReference type="EMBL" id="CAA9580613.1"/>
    </source>
</evidence>
<proteinExistence type="predicted"/>
<feature type="compositionally biased region" description="Basic and acidic residues" evidence="1">
    <location>
        <begin position="1"/>
        <end position="11"/>
    </location>
</feature>
<evidence type="ECO:0000256" key="1">
    <source>
        <dbReference type="SAM" id="MobiDB-lite"/>
    </source>
</evidence>
<name>A0A6J4VIS4_9BACT</name>
<sequence>EPGGIGRDRLDSAAGRRRRPGCTTRCQPDERPRKGSNTLL</sequence>
<gene>
    <name evidence="2" type="ORF">AVDCRST_MAG19-3913</name>
</gene>
<dbReference type="AlphaFoldDB" id="A0A6J4VIS4"/>
<protein>
    <submittedName>
        <fullName evidence="2">Uncharacterized protein</fullName>
    </submittedName>
</protein>
<feature type="region of interest" description="Disordered" evidence="1">
    <location>
        <begin position="1"/>
        <end position="40"/>
    </location>
</feature>
<feature type="non-terminal residue" evidence="2">
    <location>
        <position position="40"/>
    </location>
</feature>
<reference evidence="2" key="1">
    <citation type="submission" date="2020-02" db="EMBL/GenBank/DDBJ databases">
        <authorList>
            <person name="Meier V. D."/>
        </authorList>
    </citation>
    <scope>NUCLEOTIDE SEQUENCE</scope>
    <source>
        <strain evidence="2">AVDCRST_MAG19</strain>
    </source>
</reference>